<accession>A0A328B1S9</accession>
<proteinExistence type="predicted"/>
<comment type="caution">
    <text evidence="1">The sequence shown here is derived from an EMBL/GenBank/DDBJ whole genome shotgun (WGS) entry which is preliminary data.</text>
</comment>
<dbReference type="EMBL" id="QFYP01000001">
    <property type="protein sequence ID" value="RAK60475.1"/>
    <property type="molecule type" value="Genomic_DNA"/>
</dbReference>
<name>A0A328B1S9_9CAUL</name>
<dbReference type="OrthoDB" id="8255844at2"/>
<evidence type="ECO:0000313" key="1">
    <source>
        <dbReference type="EMBL" id="RAK60475.1"/>
    </source>
</evidence>
<evidence type="ECO:0000313" key="2">
    <source>
        <dbReference type="Proteomes" id="UP000249842"/>
    </source>
</evidence>
<dbReference type="AlphaFoldDB" id="A0A328B1S9"/>
<keyword evidence="2" id="KW-1185">Reference proteome</keyword>
<gene>
    <name evidence="1" type="ORF">DJ021_11995</name>
</gene>
<dbReference type="RefSeq" id="WP_111457768.1">
    <property type="nucleotide sequence ID" value="NZ_QFYP01000001.1"/>
</dbReference>
<dbReference type="Proteomes" id="UP000249842">
    <property type="component" value="Unassembled WGS sequence"/>
</dbReference>
<protein>
    <submittedName>
        <fullName evidence="1">Uncharacterized protein</fullName>
    </submittedName>
</protein>
<sequence length="62" mass="6896">MNTYRIYVLSPEERVAEVIEDAFATDREALETAEDLSAGQFAAEVWDGERLVARLGGEFSLS</sequence>
<organism evidence="1 2">
    <name type="scientific">Phenylobacterium hankyongense</name>
    <dbReference type="NCBI Taxonomy" id="1813876"/>
    <lineage>
        <taxon>Bacteria</taxon>
        <taxon>Pseudomonadati</taxon>
        <taxon>Pseudomonadota</taxon>
        <taxon>Alphaproteobacteria</taxon>
        <taxon>Caulobacterales</taxon>
        <taxon>Caulobacteraceae</taxon>
        <taxon>Phenylobacterium</taxon>
    </lineage>
</organism>
<reference evidence="2" key="1">
    <citation type="submission" date="2018-05" db="EMBL/GenBank/DDBJ databases">
        <authorList>
            <person name="Li X."/>
        </authorList>
    </citation>
    <scope>NUCLEOTIDE SEQUENCE [LARGE SCALE GENOMIC DNA]</scope>
    <source>
        <strain evidence="2">HKS-05</strain>
    </source>
</reference>